<reference evidence="9 10" key="1">
    <citation type="submission" date="2019-02" db="EMBL/GenBank/DDBJ databases">
        <title>The genomic architecture of introgression among sibling species of bacteria.</title>
        <authorList>
            <person name="Cavassim M.I.A."/>
            <person name="Moeskjaer S."/>
            <person name="Moslemi C."/>
            <person name="Fields B."/>
            <person name="Bachmann A."/>
            <person name="Vilhjalmsson B."/>
            <person name="Schierup M.H."/>
            <person name="Young J.P.W."/>
            <person name="Andersen S.U."/>
        </authorList>
    </citation>
    <scope>NUCLEOTIDE SEQUENCE [LARGE SCALE GENOMIC DNA]</scope>
    <source>
        <strain evidence="9 10">SM145A</strain>
    </source>
</reference>
<dbReference type="PANTHER" id="PTHR13604">
    <property type="entry name" value="DC12-RELATED"/>
    <property type="match status" value="1"/>
</dbReference>
<keyword evidence="7" id="KW-0456">Lyase</keyword>
<dbReference type="Proteomes" id="UP000293652">
    <property type="component" value="Unassembled WGS sequence"/>
</dbReference>
<keyword evidence="2 8" id="KW-0645">Protease</keyword>
<dbReference type="GO" id="GO:0008233">
    <property type="term" value="F:peptidase activity"/>
    <property type="evidence" value="ECO:0007669"/>
    <property type="project" value="UniProtKB-KW"/>
</dbReference>
<comment type="similarity">
    <text evidence="1 8">Belongs to the SOS response-associated peptidase family.</text>
</comment>
<evidence type="ECO:0000256" key="5">
    <source>
        <dbReference type="ARBA" id="ARBA00023124"/>
    </source>
</evidence>
<dbReference type="GO" id="GO:0106300">
    <property type="term" value="P:protein-DNA covalent cross-linking repair"/>
    <property type="evidence" value="ECO:0007669"/>
    <property type="project" value="InterPro"/>
</dbReference>
<keyword evidence="5" id="KW-0190">Covalent protein-DNA linkage</keyword>
<evidence type="ECO:0000256" key="1">
    <source>
        <dbReference type="ARBA" id="ARBA00008136"/>
    </source>
</evidence>
<comment type="caution">
    <text evidence="9">The sequence shown here is derived from an EMBL/GenBank/DDBJ whole genome shotgun (WGS) entry which is preliminary data.</text>
</comment>
<dbReference type="SUPFAM" id="SSF143081">
    <property type="entry name" value="BB1717-like"/>
    <property type="match status" value="1"/>
</dbReference>
<sequence>MKFGFPPVRRRGPVFNFRSQERHFGDSHRCLVPANAFFEFTGTKYPKAKHRFTLIDAPFMTIAAIWRPSRKGQPSAFAMLTTEPGSDVEPFHNRHVVVLRPRDWKAWIDLDKPEEELLRPLPGGSLRVEATLWERSIDKL</sequence>
<evidence type="ECO:0000256" key="6">
    <source>
        <dbReference type="ARBA" id="ARBA00023125"/>
    </source>
</evidence>
<gene>
    <name evidence="9" type="ORF">ELI03_16905</name>
</gene>
<organism evidence="9 10">
    <name type="scientific">Rhizobium leguminosarum</name>
    <dbReference type="NCBI Taxonomy" id="384"/>
    <lineage>
        <taxon>Bacteria</taxon>
        <taxon>Pseudomonadati</taxon>
        <taxon>Pseudomonadota</taxon>
        <taxon>Alphaproteobacteria</taxon>
        <taxon>Hyphomicrobiales</taxon>
        <taxon>Rhizobiaceae</taxon>
        <taxon>Rhizobium/Agrobacterium group</taxon>
        <taxon>Rhizobium</taxon>
    </lineage>
</organism>
<name>A0A4Q8Y648_RHILE</name>
<keyword evidence="6" id="KW-0238">DNA-binding</keyword>
<keyword evidence="4 8" id="KW-0378">Hydrolase</keyword>
<dbReference type="Gene3D" id="3.90.1680.10">
    <property type="entry name" value="SOS response associated peptidase-like"/>
    <property type="match status" value="1"/>
</dbReference>
<accession>A0A4Q8Y648</accession>
<dbReference type="EC" id="3.4.-.-" evidence="8"/>
<dbReference type="Pfam" id="PF02586">
    <property type="entry name" value="SRAP"/>
    <property type="match status" value="1"/>
</dbReference>
<keyword evidence="3" id="KW-0227">DNA damage</keyword>
<evidence type="ECO:0000313" key="9">
    <source>
        <dbReference type="EMBL" id="TAX73315.1"/>
    </source>
</evidence>
<evidence type="ECO:0000256" key="4">
    <source>
        <dbReference type="ARBA" id="ARBA00022801"/>
    </source>
</evidence>
<protein>
    <recommendedName>
        <fullName evidence="8">Abasic site processing protein</fullName>
        <ecNumber evidence="8">3.4.-.-</ecNumber>
    </recommendedName>
</protein>
<proteinExistence type="inferred from homology"/>
<dbReference type="InterPro" id="IPR036590">
    <property type="entry name" value="SRAP-like"/>
</dbReference>
<evidence type="ECO:0000256" key="3">
    <source>
        <dbReference type="ARBA" id="ARBA00022763"/>
    </source>
</evidence>
<dbReference type="PANTHER" id="PTHR13604:SF0">
    <property type="entry name" value="ABASIC SITE PROCESSING PROTEIN HMCES"/>
    <property type="match status" value="1"/>
</dbReference>
<dbReference type="GO" id="GO:0003697">
    <property type="term" value="F:single-stranded DNA binding"/>
    <property type="evidence" value="ECO:0007669"/>
    <property type="project" value="InterPro"/>
</dbReference>
<dbReference type="EMBL" id="SIPC01000001">
    <property type="protein sequence ID" value="TAX73315.1"/>
    <property type="molecule type" value="Genomic_DNA"/>
</dbReference>
<evidence type="ECO:0000313" key="10">
    <source>
        <dbReference type="Proteomes" id="UP000293652"/>
    </source>
</evidence>
<dbReference type="GO" id="GO:0016829">
    <property type="term" value="F:lyase activity"/>
    <property type="evidence" value="ECO:0007669"/>
    <property type="project" value="UniProtKB-KW"/>
</dbReference>
<dbReference type="GO" id="GO:0006508">
    <property type="term" value="P:proteolysis"/>
    <property type="evidence" value="ECO:0007669"/>
    <property type="project" value="UniProtKB-KW"/>
</dbReference>
<dbReference type="RefSeq" id="WP_130669314.1">
    <property type="nucleotide sequence ID" value="NZ_SIOS01000001.1"/>
</dbReference>
<evidence type="ECO:0000256" key="7">
    <source>
        <dbReference type="ARBA" id="ARBA00023239"/>
    </source>
</evidence>
<evidence type="ECO:0000256" key="2">
    <source>
        <dbReference type="ARBA" id="ARBA00022670"/>
    </source>
</evidence>
<dbReference type="InterPro" id="IPR003738">
    <property type="entry name" value="SRAP"/>
</dbReference>
<evidence type="ECO:0000256" key="8">
    <source>
        <dbReference type="RuleBase" id="RU364100"/>
    </source>
</evidence>
<dbReference type="AlphaFoldDB" id="A0A4Q8Y648"/>